<dbReference type="SMART" id="SM00962">
    <property type="entry name" value="SRP54"/>
    <property type="match status" value="1"/>
</dbReference>
<dbReference type="GO" id="GO:0016020">
    <property type="term" value="C:membrane"/>
    <property type="evidence" value="ECO:0007669"/>
    <property type="project" value="UniProtKB-SubCell"/>
</dbReference>
<proteinExistence type="inferred from homology"/>
<sequence>MNKTNWLTRVRAGLQKSSKNLSDGIAGIFQGKRIDVDTLEKLEELLIMADLGPQTASKLTIAIEESGSSGATSPLAIKTQLARNITQILTPLALPIQLNPLNKPTIFVFIGVNGTGKTTTIGKLAQQLSQNSAKVGIVAADTFRAAATEQLQQWGERAGCFVFAGKEGSDPSGLVYNAAEMAHKKGFDGLL</sequence>
<keyword evidence="5" id="KW-0472">Membrane</keyword>
<keyword evidence="6" id="KW-0675">Receptor</keyword>
<feature type="domain" description="Signal recognition particle SRP54 helical bundle" evidence="8">
    <location>
        <begin position="10"/>
        <end position="89"/>
    </location>
</feature>
<evidence type="ECO:0000256" key="3">
    <source>
        <dbReference type="ARBA" id="ARBA00022741"/>
    </source>
</evidence>
<dbReference type="GO" id="GO:0006614">
    <property type="term" value="P:SRP-dependent cotranslational protein targeting to membrane"/>
    <property type="evidence" value="ECO:0007669"/>
    <property type="project" value="InterPro"/>
</dbReference>
<dbReference type="Pfam" id="PF00448">
    <property type="entry name" value="SRP54"/>
    <property type="match status" value="1"/>
</dbReference>
<organism evidence="9">
    <name type="scientific">marine metagenome</name>
    <dbReference type="NCBI Taxonomy" id="408172"/>
    <lineage>
        <taxon>unclassified sequences</taxon>
        <taxon>metagenomes</taxon>
        <taxon>ecological metagenomes</taxon>
    </lineage>
</organism>
<dbReference type="GO" id="GO:0005047">
    <property type="term" value="F:signal recognition particle binding"/>
    <property type="evidence" value="ECO:0007669"/>
    <property type="project" value="TreeGrafter"/>
</dbReference>
<dbReference type="InterPro" id="IPR000897">
    <property type="entry name" value="SRP54_GTPase_dom"/>
</dbReference>
<accession>A0A382Z3G3</accession>
<dbReference type="SUPFAM" id="SSF47364">
    <property type="entry name" value="Domain of the SRP/SRP receptor G-proteins"/>
    <property type="match status" value="1"/>
</dbReference>
<evidence type="ECO:0000256" key="1">
    <source>
        <dbReference type="ARBA" id="ARBA00004170"/>
    </source>
</evidence>
<dbReference type="SMART" id="SM00963">
    <property type="entry name" value="SRP54_N"/>
    <property type="match status" value="1"/>
</dbReference>
<feature type="domain" description="SRP54-type proteins GTP-binding" evidence="7">
    <location>
        <begin position="104"/>
        <end position="189"/>
    </location>
</feature>
<dbReference type="InterPro" id="IPR036225">
    <property type="entry name" value="SRP/SRP_N"/>
</dbReference>
<dbReference type="Gene3D" id="1.20.120.140">
    <property type="entry name" value="Signal recognition particle SRP54, nucleotide-binding domain"/>
    <property type="match status" value="1"/>
</dbReference>
<dbReference type="AlphaFoldDB" id="A0A382Z3G3"/>
<comment type="similarity">
    <text evidence="2">Belongs to the GTP-binding SRP family.</text>
</comment>
<gene>
    <name evidence="9" type="ORF">METZ01_LOCUS442593</name>
</gene>
<evidence type="ECO:0000259" key="7">
    <source>
        <dbReference type="SMART" id="SM00962"/>
    </source>
</evidence>
<dbReference type="EMBL" id="UINC01180507">
    <property type="protein sequence ID" value="SVD89739.1"/>
    <property type="molecule type" value="Genomic_DNA"/>
</dbReference>
<dbReference type="PANTHER" id="PTHR43134:SF7">
    <property type="entry name" value="CELL DIVISION PROTEIN FTSY HOMOLOG, CHLOROPLASTIC"/>
    <property type="match status" value="1"/>
</dbReference>
<evidence type="ECO:0000313" key="9">
    <source>
        <dbReference type="EMBL" id="SVD89739.1"/>
    </source>
</evidence>
<evidence type="ECO:0008006" key="10">
    <source>
        <dbReference type="Google" id="ProtNLM"/>
    </source>
</evidence>
<dbReference type="PANTHER" id="PTHR43134">
    <property type="entry name" value="SIGNAL RECOGNITION PARTICLE RECEPTOR SUBUNIT ALPHA"/>
    <property type="match status" value="1"/>
</dbReference>
<dbReference type="SUPFAM" id="SSF52540">
    <property type="entry name" value="P-loop containing nucleoside triphosphate hydrolases"/>
    <property type="match status" value="1"/>
</dbReference>
<dbReference type="GO" id="GO:0003924">
    <property type="term" value="F:GTPase activity"/>
    <property type="evidence" value="ECO:0007669"/>
    <property type="project" value="TreeGrafter"/>
</dbReference>
<keyword evidence="3" id="KW-0547">Nucleotide-binding</keyword>
<evidence type="ECO:0000256" key="2">
    <source>
        <dbReference type="ARBA" id="ARBA00008531"/>
    </source>
</evidence>
<evidence type="ECO:0000259" key="8">
    <source>
        <dbReference type="SMART" id="SM00963"/>
    </source>
</evidence>
<dbReference type="GO" id="GO:0005737">
    <property type="term" value="C:cytoplasm"/>
    <property type="evidence" value="ECO:0007669"/>
    <property type="project" value="UniProtKB-ARBA"/>
</dbReference>
<dbReference type="Pfam" id="PF02881">
    <property type="entry name" value="SRP54_N"/>
    <property type="match status" value="1"/>
</dbReference>
<evidence type="ECO:0000256" key="4">
    <source>
        <dbReference type="ARBA" id="ARBA00023134"/>
    </source>
</evidence>
<protein>
    <recommendedName>
        <fullName evidence="10">SRP54-type proteins GTP-binding domain-containing protein</fullName>
    </recommendedName>
</protein>
<name>A0A382Z3G3_9ZZZZ</name>
<evidence type="ECO:0000256" key="6">
    <source>
        <dbReference type="ARBA" id="ARBA00023170"/>
    </source>
</evidence>
<dbReference type="Gene3D" id="3.40.50.300">
    <property type="entry name" value="P-loop containing nucleotide triphosphate hydrolases"/>
    <property type="match status" value="1"/>
</dbReference>
<dbReference type="InterPro" id="IPR013822">
    <property type="entry name" value="Signal_recog_particl_SRP54_hlx"/>
</dbReference>
<evidence type="ECO:0000256" key="5">
    <source>
        <dbReference type="ARBA" id="ARBA00023136"/>
    </source>
</evidence>
<dbReference type="GO" id="GO:0005525">
    <property type="term" value="F:GTP binding"/>
    <property type="evidence" value="ECO:0007669"/>
    <property type="project" value="UniProtKB-KW"/>
</dbReference>
<reference evidence="9" key="1">
    <citation type="submission" date="2018-05" db="EMBL/GenBank/DDBJ databases">
        <authorList>
            <person name="Lanie J.A."/>
            <person name="Ng W.-L."/>
            <person name="Kazmierczak K.M."/>
            <person name="Andrzejewski T.M."/>
            <person name="Davidsen T.M."/>
            <person name="Wayne K.J."/>
            <person name="Tettelin H."/>
            <person name="Glass J.I."/>
            <person name="Rusch D."/>
            <person name="Podicherti R."/>
            <person name="Tsui H.-C.T."/>
            <person name="Winkler M.E."/>
        </authorList>
    </citation>
    <scope>NUCLEOTIDE SEQUENCE</scope>
</reference>
<comment type="subcellular location">
    <subcellularLocation>
        <location evidence="1">Membrane</location>
        <topology evidence="1">Peripheral membrane protein</topology>
    </subcellularLocation>
</comment>
<feature type="non-terminal residue" evidence="9">
    <location>
        <position position="191"/>
    </location>
</feature>
<dbReference type="InterPro" id="IPR042101">
    <property type="entry name" value="SRP54_N_sf"/>
</dbReference>
<dbReference type="InterPro" id="IPR027417">
    <property type="entry name" value="P-loop_NTPase"/>
</dbReference>
<keyword evidence="4" id="KW-0342">GTP-binding</keyword>